<evidence type="ECO:0000259" key="4">
    <source>
        <dbReference type="Pfam" id="PF21788"/>
    </source>
</evidence>
<feature type="domain" description="Transposable element P transposase-like GTP-binding insertion" evidence="4">
    <location>
        <begin position="26"/>
        <end position="96"/>
    </location>
</feature>
<keyword evidence="6" id="KW-1185">Reference proteome</keyword>
<dbReference type="EMBL" id="JARKHS020034358">
    <property type="protein sequence ID" value="KAK8758213.1"/>
    <property type="molecule type" value="Genomic_DNA"/>
</dbReference>
<dbReference type="Pfam" id="PF21787">
    <property type="entry name" value="TNP-like_RNaseH_N"/>
    <property type="match status" value="1"/>
</dbReference>
<feature type="domain" description="Endonuclease/exonuclease/phosphatase" evidence="2">
    <location>
        <begin position="264"/>
        <end position="326"/>
    </location>
</feature>
<protein>
    <recommendedName>
        <fullName evidence="7">Endonuclease/exonuclease/phosphatase domain-containing protein</fullName>
    </recommendedName>
</protein>
<evidence type="ECO:0000259" key="2">
    <source>
        <dbReference type="Pfam" id="PF14529"/>
    </source>
</evidence>
<dbReference type="GO" id="GO:0003824">
    <property type="term" value="F:catalytic activity"/>
    <property type="evidence" value="ECO:0007669"/>
    <property type="project" value="InterPro"/>
</dbReference>
<evidence type="ECO:0000259" key="3">
    <source>
        <dbReference type="Pfam" id="PF21787"/>
    </source>
</evidence>
<dbReference type="Gene3D" id="3.60.10.10">
    <property type="entry name" value="Endonuclease/exonuclease/phosphatase"/>
    <property type="match status" value="3"/>
</dbReference>
<evidence type="ECO:0008006" key="7">
    <source>
        <dbReference type="Google" id="ProtNLM"/>
    </source>
</evidence>
<dbReference type="Proteomes" id="UP001321473">
    <property type="component" value="Unassembled WGS sequence"/>
</dbReference>
<gene>
    <name evidence="5" type="ORF">V5799_004155</name>
</gene>
<proteinExistence type="predicted"/>
<feature type="domain" description="Transposable element P transposase-like RNase H" evidence="3">
    <location>
        <begin position="98"/>
        <end position="174"/>
    </location>
</feature>
<sequence length="607" mass="67381">MDAPHHFIEHPWEPSQNIYFLCDVPHIVKCIRNHLRKHTYAMAGDLCINFRHYVTLYEAEKNKHVRVVPKLSEAHDAPDNLRKMSVRLATQNFKSGFGFNENVFKALALETGDMDINARHGGIVFDEMKLSEHFSVNTAGAVQGFVDLGKFTPEDEMTTPADHGMVMLFQPFQGAMIANITGNRPRVSDATAERVLERIAAGQSSDLDLSDSYEEAPEDVAVSSHPEDFEPDHESSDDEPVQTAAAPPKRAVLWKISDSLIGGDCLLCGEFNAAHPKWGSRRTDRHGRDLIAALRGTSLHVLNTGVPTFVRRGGVRTCIDLSIVSQRPKPGRRVDGRIYKIVHWDRFRDLLGSLPLQGDVLAHVASLIGGDCLLCGEFNAAHPKWGSRRADRHGRDLIAALRGTSLHVLNTGVPTFVRRGGVRTCIDLSIVSQRPKPGRRVDGRIYKIVHWDRFRDLLGSLPLQGDVLAHVASLIGGDCLLCGEFNAAHPKWGARRADRHGRDLIAALRGTSLHVLNTGVPTFVRRGGVRTCIDLSIVSQRPKPGRRVDGRIYKIVHWDRFRDLLGSLPLQGDVLAHVARHRKDKGAGALQNRKLDNRISEVVTKAH</sequence>
<dbReference type="SUPFAM" id="SSF56219">
    <property type="entry name" value="DNase I-like"/>
    <property type="match status" value="3"/>
</dbReference>
<evidence type="ECO:0000313" key="5">
    <source>
        <dbReference type="EMBL" id="KAK8758213.1"/>
    </source>
</evidence>
<feature type="domain" description="Endonuclease/exonuclease/phosphatase" evidence="2">
    <location>
        <begin position="478"/>
        <end position="540"/>
    </location>
</feature>
<organism evidence="5 6">
    <name type="scientific">Amblyomma americanum</name>
    <name type="common">Lone star tick</name>
    <dbReference type="NCBI Taxonomy" id="6943"/>
    <lineage>
        <taxon>Eukaryota</taxon>
        <taxon>Metazoa</taxon>
        <taxon>Ecdysozoa</taxon>
        <taxon>Arthropoda</taxon>
        <taxon>Chelicerata</taxon>
        <taxon>Arachnida</taxon>
        <taxon>Acari</taxon>
        <taxon>Parasitiformes</taxon>
        <taxon>Ixodida</taxon>
        <taxon>Ixodoidea</taxon>
        <taxon>Ixodidae</taxon>
        <taxon>Amblyomminae</taxon>
        <taxon>Amblyomma</taxon>
    </lineage>
</organism>
<comment type="caution">
    <text evidence="5">The sequence shown here is derived from an EMBL/GenBank/DDBJ whole genome shotgun (WGS) entry which is preliminary data.</text>
</comment>
<dbReference type="InterPro" id="IPR048366">
    <property type="entry name" value="TNP-like_GBD"/>
</dbReference>
<name>A0AAQ4D6X3_AMBAM</name>
<dbReference type="PANTHER" id="PTHR33273:SF4">
    <property type="entry name" value="ENDONUCLEASE_EXONUCLEASE_PHOSPHATASE DOMAIN-CONTAINING PROTEIN"/>
    <property type="match status" value="1"/>
</dbReference>
<feature type="compositionally biased region" description="Acidic residues" evidence="1">
    <location>
        <begin position="208"/>
        <end position="218"/>
    </location>
</feature>
<dbReference type="PANTHER" id="PTHR33273">
    <property type="entry name" value="DOMAIN-CONTAINING PROTEIN, PUTATIVE-RELATED"/>
    <property type="match status" value="1"/>
</dbReference>
<evidence type="ECO:0000313" key="6">
    <source>
        <dbReference type="Proteomes" id="UP001321473"/>
    </source>
</evidence>
<dbReference type="InterPro" id="IPR048365">
    <property type="entry name" value="TNP-like_RNaseH_N"/>
</dbReference>
<dbReference type="InterPro" id="IPR036691">
    <property type="entry name" value="Endo/exonu/phosph_ase_sf"/>
</dbReference>
<accession>A0AAQ4D6X3</accession>
<evidence type="ECO:0000256" key="1">
    <source>
        <dbReference type="SAM" id="MobiDB-lite"/>
    </source>
</evidence>
<dbReference type="AlphaFoldDB" id="A0AAQ4D6X3"/>
<dbReference type="Pfam" id="PF14529">
    <property type="entry name" value="Exo_endo_phos_2"/>
    <property type="match status" value="3"/>
</dbReference>
<dbReference type="Pfam" id="PF21788">
    <property type="entry name" value="TNP-like_GBD"/>
    <property type="match status" value="1"/>
</dbReference>
<feature type="domain" description="Endonuclease/exonuclease/phosphatase" evidence="2">
    <location>
        <begin position="371"/>
        <end position="433"/>
    </location>
</feature>
<dbReference type="InterPro" id="IPR005135">
    <property type="entry name" value="Endo/exonuclease/phosphatase"/>
</dbReference>
<reference evidence="5 6" key="1">
    <citation type="journal article" date="2023" name="Arcadia Sci">
        <title>De novo assembly of a long-read Amblyomma americanum tick genome.</title>
        <authorList>
            <person name="Chou S."/>
            <person name="Poskanzer K.E."/>
            <person name="Rollins M."/>
            <person name="Thuy-Boun P.S."/>
        </authorList>
    </citation>
    <scope>NUCLEOTIDE SEQUENCE [LARGE SCALE GENOMIC DNA]</scope>
    <source>
        <strain evidence="5">F_SG_1</strain>
        <tissue evidence="5">Salivary glands</tissue>
    </source>
</reference>
<feature type="region of interest" description="Disordered" evidence="1">
    <location>
        <begin position="206"/>
        <end position="246"/>
    </location>
</feature>
<feature type="compositionally biased region" description="Basic and acidic residues" evidence="1">
    <location>
        <begin position="225"/>
        <end position="234"/>
    </location>
</feature>